<proteinExistence type="predicted"/>
<evidence type="ECO:0000313" key="3">
    <source>
        <dbReference type="Proteomes" id="UP000076858"/>
    </source>
</evidence>
<name>A0A164E567_9CRUS</name>
<dbReference type="AlphaFoldDB" id="A0A164E567"/>
<gene>
    <name evidence="2" type="ORF">APZ42_009220</name>
</gene>
<keyword evidence="3" id="KW-1185">Reference proteome</keyword>
<dbReference type="PANTHER" id="PTHR37984:SF15">
    <property type="entry name" value="INTEGRASE CATALYTIC DOMAIN-CONTAINING PROTEIN"/>
    <property type="match status" value="1"/>
</dbReference>
<evidence type="ECO:0000259" key="1">
    <source>
        <dbReference type="PROSITE" id="PS50994"/>
    </source>
</evidence>
<accession>A0A164E567</accession>
<comment type="caution">
    <text evidence="2">The sequence shown here is derived from an EMBL/GenBank/DDBJ whole genome shotgun (WGS) entry which is preliminary data.</text>
</comment>
<reference evidence="2 3" key="1">
    <citation type="submission" date="2016-03" db="EMBL/GenBank/DDBJ databases">
        <title>EvidentialGene: Evidence-directed Construction of Genes on Genomes.</title>
        <authorList>
            <person name="Gilbert D.G."/>
            <person name="Choi J.-H."/>
            <person name="Mockaitis K."/>
            <person name="Colbourne J."/>
            <person name="Pfrender M."/>
        </authorList>
    </citation>
    <scope>NUCLEOTIDE SEQUENCE [LARGE SCALE GENOMIC DNA]</scope>
    <source>
        <strain evidence="2 3">Xinb3</strain>
        <tissue evidence="2">Complete organism</tissue>
    </source>
</reference>
<dbReference type="EMBL" id="LRGB01024929">
    <property type="protein sequence ID" value="KZR96438.1"/>
    <property type="molecule type" value="Genomic_DNA"/>
</dbReference>
<dbReference type="SUPFAM" id="SSF53098">
    <property type="entry name" value="Ribonuclease H-like"/>
    <property type="match status" value="1"/>
</dbReference>
<dbReference type="InterPro" id="IPR050951">
    <property type="entry name" value="Retrovirus_Pol_polyprotein"/>
</dbReference>
<dbReference type="InterPro" id="IPR036397">
    <property type="entry name" value="RNaseH_sf"/>
</dbReference>
<dbReference type="Gene3D" id="3.30.420.10">
    <property type="entry name" value="Ribonuclease H-like superfamily/Ribonuclease H"/>
    <property type="match status" value="1"/>
</dbReference>
<sequence>VGQIVLRHGAPESIISDQGKCFVAALTQEVMKNLGTNHKTTSSYHPQANGLVERMNHTLAAMLSMYVSADHRDWDEALPYVCFAYNTARQESTGYSPFFCFTGVNQCYLLIRN</sequence>
<dbReference type="InterPro" id="IPR001584">
    <property type="entry name" value="Integrase_cat-core"/>
</dbReference>
<dbReference type="PANTHER" id="PTHR37984">
    <property type="entry name" value="PROTEIN CBG26694"/>
    <property type="match status" value="1"/>
</dbReference>
<feature type="domain" description="Integrase catalytic" evidence="1">
    <location>
        <begin position="1"/>
        <end position="105"/>
    </location>
</feature>
<dbReference type="InterPro" id="IPR012337">
    <property type="entry name" value="RNaseH-like_sf"/>
</dbReference>
<evidence type="ECO:0000313" key="2">
    <source>
        <dbReference type="EMBL" id="KZR96438.1"/>
    </source>
</evidence>
<dbReference type="GO" id="GO:0003676">
    <property type="term" value="F:nucleic acid binding"/>
    <property type="evidence" value="ECO:0007669"/>
    <property type="project" value="InterPro"/>
</dbReference>
<dbReference type="Proteomes" id="UP000076858">
    <property type="component" value="Unassembled WGS sequence"/>
</dbReference>
<feature type="non-terminal residue" evidence="2">
    <location>
        <position position="1"/>
    </location>
</feature>
<dbReference type="GO" id="GO:0015074">
    <property type="term" value="P:DNA integration"/>
    <property type="evidence" value="ECO:0007669"/>
    <property type="project" value="InterPro"/>
</dbReference>
<dbReference type="PROSITE" id="PS50994">
    <property type="entry name" value="INTEGRASE"/>
    <property type="match status" value="1"/>
</dbReference>
<protein>
    <recommendedName>
        <fullName evidence="1">Integrase catalytic domain-containing protein</fullName>
    </recommendedName>
</protein>
<organism evidence="2 3">
    <name type="scientific">Daphnia magna</name>
    <dbReference type="NCBI Taxonomy" id="35525"/>
    <lineage>
        <taxon>Eukaryota</taxon>
        <taxon>Metazoa</taxon>
        <taxon>Ecdysozoa</taxon>
        <taxon>Arthropoda</taxon>
        <taxon>Crustacea</taxon>
        <taxon>Branchiopoda</taxon>
        <taxon>Diplostraca</taxon>
        <taxon>Cladocera</taxon>
        <taxon>Anomopoda</taxon>
        <taxon>Daphniidae</taxon>
        <taxon>Daphnia</taxon>
    </lineage>
</organism>